<proteinExistence type="predicted"/>
<dbReference type="EMBL" id="JAUKTV010000015">
    <property type="protein sequence ID" value="KAK0714446.1"/>
    <property type="molecule type" value="Genomic_DNA"/>
</dbReference>
<evidence type="ECO:0000313" key="3">
    <source>
        <dbReference type="Proteomes" id="UP001172159"/>
    </source>
</evidence>
<feature type="transmembrane region" description="Helical" evidence="1">
    <location>
        <begin position="491"/>
        <end position="515"/>
    </location>
</feature>
<dbReference type="AlphaFoldDB" id="A0AA40AEL4"/>
<gene>
    <name evidence="2" type="ORF">B0T21DRAFT_352362</name>
</gene>
<feature type="transmembrane region" description="Helical" evidence="1">
    <location>
        <begin position="12"/>
        <end position="34"/>
    </location>
</feature>
<feature type="transmembrane region" description="Helical" evidence="1">
    <location>
        <begin position="120"/>
        <end position="139"/>
    </location>
</feature>
<keyword evidence="1" id="KW-0472">Membrane</keyword>
<keyword evidence="1" id="KW-0812">Transmembrane</keyword>
<protein>
    <submittedName>
        <fullName evidence="2">Uncharacterized protein</fullName>
    </submittedName>
</protein>
<sequence>MKSARDRFKRVVHIGGASLSSLLLGSLILLFVGFNTRLSVPQPEPFKTGSHLPVQFWLAVLGAGFSLLAYGLSESYIHIFDVWCTWQADSESGLDYSRYLNTQPRAPVVFGLRGFRGFVLARYMVVGLGVIGSVGYKFAIVEIAGASLELDETALTVSFPSSEPILLQSGTTSAWIHDSPGLDTSQAFLHYNYLYEWPKDILVGDLDPLQPPRRIFMAGEADCGSTFHALDEGVLVTLELVMVASISAEKGDEEEFIEPEPRGWTRTAKNGAGWGTPKDVVMEYMNGRNGILRVRWAEVTDWLDKDRGALATKQPITRSITYNIGFALAEVSRNVSSKGCWKLKSVLQLSGMSGIYQDPPPLQYESWLNMIIKDDNTTILDGVAVIVRHSLTSWGIHVSNATGYTLGHAPTPSKPWYWSRLTLRPDHRDESTRHKGPWTFSSWLELSSGSTDGVITDLTFPQAYFWRDKNVGLKYPYYKGTSVSYAGVGCYPVASVIFIALAVLGYSLFLLRIFLGPAGLTSWMGQHVYLALEGKIQKDGSERLACGHKVAQDLGTVKITWAPRKESRRDRPEVNVQSDSGKYLGVFVNGL</sequence>
<name>A0AA40AEL4_9PEZI</name>
<comment type="caution">
    <text evidence="2">The sequence shown here is derived from an EMBL/GenBank/DDBJ whole genome shotgun (WGS) entry which is preliminary data.</text>
</comment>
<feature type="transmembrane region" description="Helical" evidence="1">
    <location>
        <begin position="54"/>
        <end position="72"/>
    </location>
</feature>
<reference evidence="2" key="1">
    <citation type="submission" date="2023-06" db="EMBL/GenBank/DDBJ databases">
        <title>Genome-scale phylogeny and comparative genomics of the fungal order Sordariales.</title>
        <authorList>
            <consortium name="Lawrence Berkeley National Laboratory"/>
            <person name="Hensen N."/>
            <person name="Bonometti L."/>
            <person name="Westerberg I."/>
            <person name="Brannstrom I.O."/>
            <person name="Guillou S."/>
            <person name="Cros-Aarteil S."/>
            <person name="Calhoun S."/>
            <person name="Haridas S."/>
            <person name="Kuo A."/>
            <person name="Mondo S."/>
            <person name="Pangilinan J."/>
            <person name="Riley R."/>
            <person name="Labutti K."/>
            <person name="Andreopoulos B."/>
            <person name="Lipzen A."/>
            <person name="Chen C."/>
            <person name="Yanf M."/>
            <person name="Daum C."/>
            <person name="Ng V."/>
            <person name="Clum A."/>
            <person name="Steindorff A."/>
            <person name="Ohm R."/>
            <person name="Martin F."/>
            <person name="Silar P."/>
            <person name="Natvig D."/>
            <person name="Lalanne C."/>
            <person name="Gautier V."/>
            <person name="Ament-Velasquez S.L."/>
            <person name="Kruys A."/>
            <person name="Hutchinson M.I."/>
            <person name="Powell A.J."/>
            <person name="Barry K."/>
            <person name="Miller A.N."/>
            <person name="Grigoriev I.V."/>
            <person name="Debuchy R."/>
            <person name="Gladieux P."/>
            <person name="Thoren M.H."/>
            <person name="Johannesson H."/>
        </authorList>
    </citation>
    <scope>NUCLEOTIDE SEQUENCE</scope>
    <source>
        <strain evidence="2">CBS 540.89</strain>
    </source>
</reference>
<accession>A0AA40AEL4</accession>
<keyword evidence="1" id="KW-1133">Transmembrane helix</keyword>
<evidence type="ECO:0000313" key="2">
    <source>
        <dbReference type="EMBL" id="KAK0714446.1"/>
    </source>
</evidence>
<organism evidence="2 3">
    <name type="scientific">Apiosordaria backusii</name>
    <dbReference type="NCBI Taxonomy" id="314023"/>
    <lineage>
        <taxon>Eukaryota</taxon>
        <taxon>Fungi</taxon>
        <taxon>Dikarya</taxon>
        <taxon>Ascomycota</taxon>
        <taxon>Pezizomycotina</taxon>
        <taxon>Sordariomycetes</taxon>
        <taxon>Sordariomycetidae</taxon>
        <taxon>Sordariales</taxon>
        <taxon>Lasiosphaeriaceae</taxon>
        <taxon>Apiosordaria</taxon>
    </lineage>
</organism>
<dbReference type="Proteomes" id="UP001172159">
    <property type="component" value="Unassembled WGS sequence"/>
</dbReference>
<evidence type="ECO:0000256" key="1">
    <source>
        <dbReference type="SAM" id="Phobius"/>
    </source>
</evidence>
<keyword evidence="3" id="KW-1185">Reference proteome</keyword>